<dbReference type="SMART" id="SM00320">
    <property type="entry name" value="WD40"/>
    <property type="match status" value="2"/>
</dbReference>
<keyword evidence="1" id="KW-0853">WD repeat</keyword>
<sequence length="149" mass="15939">MAFSHDGNLLATGNASGTIRLWQVMPGTPPTPVGAPLTGPDGRIFAMVFDPRDGSLAVGTGAEQIWLWDIAEPTRPRAHVKLDGSGKSYTELAFSEDGSMLAGAGGDVRLWEVDPARVAARICRESGDVITETEWHKHVADVPYRSPCP</sequence>
<reference evidence="3" key="1">
    <citation type="journal article" date="2019" name="Int. J. Syst. Evol. Microbiol.">
        <title>The Global Catalogue of Microorganisms (GCM) 10K type strain sequencing project: providing services to taxonomists for standard genome sequencing and annotation.</title>
        <authorList>
            <consortium name="The Broad Institute Genomics Platform"/>
            <consortium name="The Broad Institute Genome Sequencing Center for Infectious Disease"/>
            <person name="Wu L."/>
            <person name="Ma J."/>
        </authorList>
    </citation>
    <scope>NUCLEOTIDE SEQUENCE [LARGE SCALE GENOMIC DNA]</scope>
    <source>
        <strain evidence="3">CCUG 53903</strain>
    </source>
</reference>
<accession>A0ABW1CHT4</accession>
<keyword evidence="3" id="KW-1185">Reference proteome</keyword>
<dbReference type="InterPro" id="IPR015943">
    <property type="entry name" value="WD40/YVTN_repeat-like_dom_sf"/>
</dbReference>
<name>A0ABW1CHT4_9ACTN</name>
<dbReference type="InterPro" id="IPR001680">
    <property type="entry name" value="WD40_rpt"/>
</dbReference>
<dbReference type="PANTHER" id="PTHR19879">
    <property type="entry name" value="TRANSCRIPTION INITIATION FACTOR TFIID"/>
    <property type="match status" value="1"/>
</dbReference>
<comment type="caution">
    <text evidence="2">The sequence shown here is derived from an EMBL/GenBank/DDBJ whole genome shotgun (WGS) entry which is preliminary data.</text>
</comment>
<evidence type="ECO:0000313" key="2">
    <source>
        <dbReference type="EMBL" id="MFC5824215.1"/>
    </source>
</evidence>
<dbReference type="PROSITE" id="PS50294">
    <property type="entry name" value="WD_REPEATS_REGION"/>
    <property type="match status" value="1"/>
</dbReference>
<dbReference type="InterPro" id="IPR011044">
    <property type="entry name" value="Quino_amine_DH_bsu"/>
</dbReference>
<evidence type="ECO:0000313" key="3">
    <source>
        <dbReference type="Proteomes" id="UP001596058"/>
    </source>
</evidence>
<dbReference type="Proteomes" id="UP001596058">
    <property type="component" value="Unassembled WGS sequence"/>
</dbReference>
<dbReference type="Gene3D" id="2.130.10.10">
    <property type="entry name" value="YVTN repeat-like/Quinoprotein amine dehydrogenase"/>
    <property type="match status" value="1"/>
</dbReference>
<dbReference type="PANTHER" id="PTHR19879:SF9">
    <property type="entry name" value="TRANSCRIPTION INITIATION FACTOR TFIID SUBUNIT 5"/>
    <property type="match status" value="1"/>
</dbReference>
<dbReference type="Pfam" id="PF00400">
    <property type="entry name" value="WD40"/>
    <property type="match status" value="2"/>
</dbReference>
<dbReference type="RefSeq" id="WP_379513744.1">
    <property type="nucleotide sequence ID" value="NZ_JBHSPA010000013.1"/>
</dbReference>
<protein>
    <submittedName>
        <fullName evidence="2">WD40 repeat domain-containing protein</fullName>
    </submittedName>
</protein>
<dbReference type="PROSITE" id="PS50082">
    <property type="entry name" value="WD_REPEATS_2"/>
    <property type="match status" value="1"/>
</dbReference>
<feature type="repeat" description="WD" evidence="1">
    <location>
        <begin position="1"/>
        <end position="24"/>
    </location>
</feature>
<dbReference type="SUPFAM" id="SSF50969">
    <property type="entry name" value="YVTN repeat-like/Quinoprotein amine dehydrogenase"/>
    <property type="match status" value="1"/>
</dbReference>
<proteinExistence type="predicted"/>
<gene>
    <name evidence="2" type="ORF">ACFPZ3_10180</name>
</gene>
<evidence type="ECO:0000256" key="1">
    <source>
        <dbReference type="PROSITE-ProRule" id="PRU00221"/>
    </source>
</evidence>
<organism evidence="2 3">
    <name type="scientific">Nonomuraea insulae</name>
    <dbReference type="NCBI Taxonomy" id="1616787"/>
    <lineage>
        <taxon>Bacteria</taxon>
        <taxon>Bacillati</taxon>
        <taxon>Actinomycetota</taxon>
        <taxon>Actinomycetes</taxon>
        <taxon>Streptosporangiales</taxon>
        <taxon>Streptosporangiaceae</taxon>
        <taxon>Nonomuraea</taxon>
    </lineage>
</organism>
<dbReference type="EMBL" id="JBHSPA010000013">
    <property type="protein sequence ID" value="MFC5824215.1"/>
    <property type="molecule type" value="Genomic_DNA"/>
</dbReference>